<dbReference type="Pfam" id="PF05724">
    <property type="entry name" value="TPMT"/>
    <property type="match status" value="1"/>
</dbReference>
<gene>
    <name evidence="9" type="ORF">LOTGIDRAFT_112328</name>
</gene>
<protein>
    <recommendedName>
        <fullName evidence="4">thiopurine S-methyltransferase</fullName>
        <ecNumber evidence="4">2.1.1.67</ecNumber>
    </recommendedName>
</protein>
<dbReference type="PANTHER" id="PTHR10259:SF22">
    <property type="entry name" value="THIOPURINE S-METHYLTRANSFERASE"/>
    <property type="match status" value="1"/>
</dbReference>
<dbReference type="STRING" id="225164.V4CEX6"/>
<organism evidence="9 10">
    <name type="scientific">Lottia gigantea</name>
    <name type="common">Giant owl limpet</name>
    <dbReference type="NCBI Taxonomy" id="225164"/>
    <lineage>
        <taxon>Eukaryota</taxon>
        <taxon>Metazoa</taxon>
        <taxon>Spiralia</taxon>
        <taxon>Lophotrochozoa</taxon>
        <taxon>Mollusca</taxon>
        <taxon>Gastropoda</taxon>
        <taxon>Patellogastropoda</taxon>
        <taxon>Lottioidea</taxon>
        <taxon>Lottiidae</taxon>
        <taxon>Lottia</taxon>
    </lineage>
</organism>
<comment type="subcellular location">
    <subcellularLocation>
        <location evidence="2">Cytoplasm</location>
    </subcellularLocation>
</comment>
<keyword evidence="5" id="KW-0963">Cytoplasm</keyword>
<dbReference type="EC" id="2.1.1.67" evidence="4"/>
<comment type="similarity">
    <text evidence="3">Belongs to the class I-like SAM-binding methyltransferase superfamily. TPMT family.</text>
</comment>
<dbReference type="OrthoDB" id="276151at2759"/>
<evidence type="ECO:0000313" key="10">
    <source>
        <dbReference type="Proteomes" id="UP000030746"/>
    </source>
</evidence>
<evidence type="ECO:0000256" key="5">
    <source>
        <dbReference type="ARBA" id="ARBA00022490"/>
    </source>
</evidence>
<dbReference type="HAMAP" id="MF_00812">
    <property type="entry name" value="Thiopur_methtran"/>
    <property type="match status" value="1"/>
</dbReference>
<dbReference type="CTD" id="20230837"/>
<dbReference type="KEGG" id="lgi:LOTGIDRAFT_112328"/>
<comment type="catalytic activity">
    <reaction evidence="1">
        <text>S-adenosyl-L-methionine + a thiopurine = S-adenosyl-L-homocysteine + a thiopurine S-methylether.</text>
        <dbReference type="EC" id="2.1.1.67"/>
    </reaction>
</comment>
<dbReference type="InterPro" id="IPR029063">
    <property type="entry name" value="SAM-dependent_MTases_sf"/>
</dbReference>
<sequence length="224" mass="26218">MTVEDWEKRWKLEQTGFHMDQVHPMLVKYYSKLTRDKPKLRFYLPLCGKSVDLKWLSDNGHDVVGCDGSDIGCQDFFKENSLPYTSEALPESTGGGVLYQNKEKNIKLYRCDFFKLSPEIIGQFDCIWDRGSFVAIPVTERGRYAELILQSLKPTGRYLLDTFQLPHQNYQGPPFNTEEDEVNKYFGQKCTIEKLAVNNVFNQKHLEQWKVEYFNEIVYLLTSK</sequence>
<dbReference type="GeneID" id="20230837"/>
<proteinExistence type="inferred from homology"/>
<keyword evidence="7" id="KW-0808">Transferase</keyword>
<dbReference type="GO" id="GO:0008119">
    <property type="term" value="F:thiopurine S-methyltransferase activity"/>
    <property type="evidence" value="ECO:0007669"/>
    <property type="project" value="UniProtKB-EC"/>
</dbReference>
<dbReference type="PIRSF" id="PIRSF023956">
    <property type="entry name" value="Thiopurine_S-methyltransferase"/>
    <property type="match status" value="1"/>
</dbReference>
<dbReference type="GO" id="GO:0005737">
    <property type="term" value="C:cytoplasm"/>
    <property type="evidence" value="ECO:0007669"/>
    <property type="project" value="UniProtKB-SubCell"/>
</dbReference>
<dbReference type="FunFam" id="3.40.50.150:FF:000101">
    <property type="entry name" value="Thiopurine S-methyltransferase"/>
    <property type="match status" value="1"/>
</dbReference>
<keyword evidence="8" id="KW-0949">S-adenosyl-L-methionine</keyword>
<dbReference type="InterPro" id="IPR025835">
    <property type="entry name" value="Thiopurine_S-MeTrfase"/>
</dbReference>
<evidence type="ECO:0000256" key="2">
    <source>
        <dbReference type="ARBA" id="ARBA00004496"/>
    </source>
</evidence>
<accession>V4CEX6</accession>
<dbReference type="Proteomes" id="UP000030746">
    <property type="component" value="Unassembled WGS sequence"/>
</dbReference>
<dbReference type="OMA" id="EGRINDW"/>
<dbReference type="HOGENOM" id="CLU_085515_2_0_1"/>
<dbReference type="CDD" id="cd02440">
    <property type="entry name" value="AdoMet_MTases"/>
    <property type="match status" value="1"/>
</dbReference>
<dbReference type="Gene3D" id="3.40.50.150">
    <property type="entry name" value="Vaccinia Virus protein VP39"/>
    <property type="match status" value="1"/>
</dbReference>
<evidence type="ECO:0000256" key="6">
    <source>
        <dbReference type="ARBA" id="ARBA00022603"/>
    </source>
</evidence>
<evidence type="ECO:0000256" key="8">
    <source>
        <dbReference type="ARBA" id="ARBA00022691"/>
    </source>
</evidence>
<evidence type="ECO:0000313" key="9">
    <source>
        <dbReference type="EMBL" id="ESP00540.1"/>
    </source>
</evidence>
<dbReference type="EMBL" id="KB200701">
    <property type="protein sequence ID" value="ESP00540.1"/>
    <property type="molecule type" value="Genomic_DNA"/>
</dbReference>
<dbReference type="InterPro" id="IPR008854">
    <property type="entry name" value="TPMT"/>
</dbReference>
<keyword evidence="6" id="KW-0489">Methyltransferase</keyword>
<dbReference type="GO" id="GO:0032259">
    <property type="term" value="P:methylation"/>
    <property type="evidence" value="ECO:0007669"/>
    <property type="project" value="UniProtKB-KW"/>
</dbReference>
<dbReference type="PROSITE" id="PS51585">
    <property type="entry name" value="SAM_MT_TPMT"/>
    <property type="match status" value="1"/>
</dbReference>
<dbReference type="SUPFAM" id="SSF53335">
    <property type="entry name" value="S-adenosyl-L-methionine-dependent methyltransferases"/>
    <property type="match status" value="1"/>
</dbReference>
<dbReference type="AlphaFoldDB" id="V4CEX6"/>
<name>V4CEX6_LOTGI</name>
<dbReference type="PANTHER" id="PTHR10259">
    <property type="entry name" value="THIOPURINE S-METHYLTRANSFERASE"/>
    <property type="match status" value="1"/>
</dbReference>
<evidence type="ECO:0000256" key="4">
    <source>
        <dbReference type="ARBA" id="ARBA00011905"/>
    </source>
</evidence>
<evidence type="ECO:0000256" key="1">
    <source>
        <dbReference type="ARBA" id="ARBA00000903"/>
    </source>
</evidence>
<reference evidence="9 10" key="1">
    <citation type="journal article" date="2013" name="Nature">
        <title>Insights into bilaterian evolution from three spiralian genomes.</title>
        <authorList>
            <person name="Simakov O."/>
            <person name="Marletaz F."/>
            <person name="Cho S.J."/>
            <person name="Edsinger-Gonzales E."/>
            <person name="Havlak P."/>
            <person name="Hellsten U."/>
            <person name="Kuo D.H."/>
            <person name="Larsson T."/>
            <person name="Lv J."/>
            <person name="Arendt D."/>
            <person name="Savage R."/>
            <person name="Osoegawa K."/>
            <person name="de Jong P."/>
            <person name="Grimwood J."/>
            <person name="Chapman J.A."/>
            <person name="Shapiro H."/>
            <person name="Aerts A."/>
            <person name="Otillar R.P."/>
            <person name="Terry A.Y."/>
            <person name="Boore J.L."/>
            <person name="Grigoriev I.V."/>
            <person name="Lindberg D.R."/>
            <person name="Seaver E.C."/>
            <person name="Weisblat D.A."/>
            <person name="Putnam N.H."/>
            <person name="Rokhsar D.S."/>
        </authorList>
    </citation>
    <scope>NUCLEOTIDE SEQUENCE [LARGE SCALE GENOMIC DNA]</scope>
</reference>
<dbReference type="RefSeq" id="XP_009048659.1">
    <property type="nucleotide sequence ID" value="XM_009050411.1"/>
</dbReference>
<evidence type="ECO:0000256" key="7">
    <source>
        <dbReference type="ARBA" id="ARBA00022679"/>
    </source>
</evidence>
<evidence type="ECO:0000256" key="3">
    <source>
        <dbReference type="ARBA" id="ARBA00008145"/>
    </source>
</evidence>
<keyword evidence="10" id="KW-1185">Reference proteome</keyword>